<organism evidence="1 2">
    <name type="scientific">Ixodes persulcatus</name>
    <name type="common">Taiga tick</name>
    <dbReference type="NCBI Taxonomy" id="34615"/>
    <lineage>
        <taxon>Eukaryota</taxon>
        <taxon>Metazoa</taxon>
        <taxon>Ecdysozoa</taxon>
        <taxon>Arthropoda</taxon>
        <taxon>Chelicerata</taxon>
        <taxon>Arachnida</taxon>
        <taxon>Acari</taxon>
        <taxon>Parasitiformes</taxon>
        <taxon>Ixodida</taxon>
        <taxon>Ixodoidea</taxon>
        <taxon>Ixodidae</taxon>
        <taxon>Ixodinae</taxon>
        <taxon>Ixodes</taxon>
    </lineage>
</organism>
<comment type="caution">
    <text evidence="1">The sequence shown here is derived from an EMBL/GenBank/DDBJ whole genome shotgun (WGS) entry which is preliminary data.</text>
</comment>
<keyword evidence="2" id="KW-1185">Reference proteome</keyword>
<sequence>MSGMCSGCCPVSGVDDVAFAIVVGCGGGAEDLPADLGAPPWPRSDVNGRRWILDKRANSGQSSDTKFRLFTRLNPHVAVFLVSAEKDTILNSTYNAQWETKIYIHGYLNSGKLLAPEMELKDRFLIRGDYNIIMVDWGRKSQDLYGRVVNQVVPEVGQQLATLIRVIQNATGANWKSFHLIGCSIGAHVAGFAGKYLKSQIGRITGLDPASPSYWERNRITVGDFPFFSPAFTGLREPIGHLDFFPNGGDKQPNCSRADVLCEHLRSYDYYMETITRDPSCVMVGFVCSDWSTFLKGHCTDCGPRNDLCFKFGEPAADYKAFKDDSKSLVVYMKTGGYYPYCVYHYEVRLEVIADVASRYSMQNSSLTLTLGTKIQLHIALTQIAPSFKSLVHSYTNLVTSLEPLDGLSEVTVSKKADFANLESLVNFVHMKPMNQPSQSIRNSNLATGGEYHVTLLAKFCEMLWLKQQMTDVQVHVETEVFVAHKLILTCHSPYFLKLLLNTKPEMLKVQLNGITHESFHVLLKYMYTGRLDLTCQNIVDVFQAAKHLDMKSIKEKCAEVLTSSPDDPLHALFVYVSGKRLGTKPAWQRAYKTILSRFQDVVALPEFLNLDMDHVSEILSGDAIAARSETELYWAALKWLSFDWSAREKHVVDLLKCIRFSCMTMNEAVACFHPPILSRVTEMPEVREMLNNAVCYISAKQVGQEGKFKQYTHPRRRFSLKGNPGSPPDQGMGDTSTVASSSPPSPMLRDRCAPLKCRSAPTGRRRTTMATTRSAAPPPSTSGETSPPAMLEQERTSQVDAAQSGSEREIQLHVQEIPTSAAESKAWTADPMLHRLLQSRSLGKHTRIEWDEYPAKALPEDSRLRHGGPGFLLVGGIDPEFPQQVSTGCTVLAYEEADDRWHRIAMLPEPRHHHAGAIAGDSVYVVAHIGRGAFCTFHLTDAVSVTTDAGGLNSRRTVAGRVSPLASCLCYQLGQRQWDTLPDLHQSRAFHGCANVSGSLFAVGGKDKRGRLLDSVECLEPNASRWKVLGESLRPARMAMGVAAAGRLLCVAGGIAQLGGRLCVLADVDCYDVAAKRWLRGPRLPWPVCFGSLISAPGGSLIHVGGLSVSGVAHGRDLQEKATSFRSRSDVVLWEPTSSGTCWRPLCPLPEPRHGVGAALCGKDGTLYVLGGLSSSTDRPPLGVLSAATSGDGTFYRASQLPGPVTGSLTLPLPDTDTTSSERRRSSS</sequence>
<gene>
    <name evidence="1" type="ORF">HPB47_010279</name>
</gene>
<protein>
    <submittedName>
        <fullName evidence="1">Uncharacterized protein</fullName>
    </submittedName>
</protein>
<evidence type="ECO:0000313" key="1">
    <source>
        <dbReference type="EMBL" id="KAG0412557.1"/>
    </source>
</evidence>
<reference evidence="1 2" key="1">
    <citation type="journal article" date="2020" name="Cell">
        <title>Large-Scale Comparative Analyses of Tick Genomes Elucidate Their Genetic Diversity and Vector Capacities.</title>
        <authorList>
            <consortium name="Tick Genome and Microbiome Consortium (TIGMIC)"/>
            <person name="Jia N."/>
            <person name="Wang J."/>
            <person name="Shi W."/>
            <person name="Du L."/>
            <person name="Sun Y."/>
            <person name="Zhan W."/>
            <person name="Jiang J.F."/>
            <person name="Wang Q."/>
            <person name="Zhang B."/>
            <person name="Ji P."/>
            <person name="Bell-Sakyi L."/>
            <person name="Cui X.M."/>
            <person name="Yuan T.T."/>
            <person name="Jiang B.G."/>
            <person name="Yang W.F."/>
            <person name="Lam T.T."/>
            <person name="Chang Q.C."/>
            <person name="Ding S.J."/>
            <person name="Wang X.J."/>
            <person name="Zhu J.G."/>
            <person name="Ruan X.D."/>
            <person name="Zhao L."/>
            <person name="Wei J.T."/>
            <person name="Ye R.Z."/>
            <person name="Que T.C."/>
            <person name="Du C.H."/>
            <person name="Zhou Y.H."/>
            <person name="Cheng J.X."/>
            <person name="Dai P.F."/>
            <person name="Guo W.B."/>
            <person name="Han X.H."/>
            <person name="Huang E.J."/>
            <person name="Li L.F."/>
            <person name="Wei W."/>
            <person name="Gao Y.C."/>
            <person name="Liu J.Z."/>
            <person name="Shao H.Z."/>
            <person name="Wang X."/>
            <person name="Wang C.C."/>
            <person name="Yang T.C."/>
            <person name="Huo Q.B."/>
            <person name="Li W."/>
            <person name="Chen H.Y."/>
            <person name="Chen S.E."/>
            <person name="Zhou L.G."/>
            <person name="Ni X.B."/>
            <person name="Tian J.H."/>
            <person name="Sheng Y."/>
            <person name="Liu T."/>
            <person name="Pan Y.S."/>
            <person name="Xia L.Y."/>
            <person name="Li J."/>
            <person name="Zhao F."/>
            <person name="Cao W.C."/>
        </authorList>
    </citation>
    <scope>NUCLEOTIDE SEQUENCE [LARGE SCALE GENOMIC DNA]</scope>
    <source>
        <strain evidence="1">Iper-2018</strain>
    </source>
</reference>
<accession>A0AC60NZP6</accession>
<proteinExistence type="predicted"/>
<evidence type="ECO:0000313" key="2">
    <source>
        <dbReference type="Proteomes" id="UP000805193"/>
    </source>
</evidence>
<dbReference type="EMBL" id="JABSTQ010011337">
    <property type="protein sequence ID" value="KAG0412557.1"/>
    <property type="molecule type" value="Genomic_DNA"/>
</dbReference>
<dbReference type="Proteomes" id="UP000805193">
    <property type="component" value="Unassembled WGS sequence"/>
</dbReference>
<name>A0AC60NZP6_IXOPE</name>